<dbReference type="GO" id="GO:0006261">
    <property type="term" value="P:DNA-templated DNA replication"/>
    <property type="evidence" value="ECO:0007669"/>
    <property type="project" value="TreeGrafter"/>
</dbReference>
<evidence type="ECO:0000313" key="2">
    <source>
        <dbReference type="Proteomes" id="UP000323521"/>
    </source>
</evidence>
<name>A0A3G1KVJ4_FORW1</name>
<dbReference type="Gene3D" id="3.40.50.300">
    <property type="entry name" value="P-loop containing nucleotide triphosphate hydrolases"/>
    <property type="match status" value="1"/>
</dbReference>
<dbReference type="Proteomes" id="UP000323521">
    <property type="component" value="Chromosome"/>
</dbReference>
<dbReference type="AlphaFoldDB" id="A0A3G1KVJ4"/>
<dbReference type="InterPro" id="IPR027417">
    <property type="entry name" value="P-loop_NTPase"/>
</dbReference>
<evidence type="ECO:0000313" key="1">
    <source>
        <dbReference type="EMBL" id="ATW26461.1"/>
    </source>
</evidence>
<evidence type="ECO:0008006" key="3">
    <source>
        <dbReference type="Google" id="ProtNLM"/>
    </source>
</evidence>
<protein>
    <recommendedName>
        <fullName evidence="3">DNA polymerase III subunit delta</fullName>
    </recommendedName>
</protein>
<proteinExistence type="predicted"/>
<dbReference type="PANTHER" id="PTHR11669:SF8">
    <property type="entry name" value="DNA POLYMERASE III SUBUNIT DELTA"/>
    <property type="match status" value="1"/>
</dbReference>
<dbReference type="PANTHER" id="PTHR11669">
    <property type="entry name" value="REPLICATION FACTOR C / DNA POLYMERASE III GAMMA-TAU SUBUNIT"/>
    <property type="match status" value="1"/>
</dbReference>
<dbReference type="Pfam" id="PF13177">
    <property type="entry name" value="DNA_pol3_delta2"/>
    <property type="match status" value="1"/>
</dbReference>
<dbReference type="InterPro" id="IPR050238">
    <property type="entry name" value="DNA_Rep/Repair_Clamp_Loader"/>
</dbReference>
<reference evidence="1 2" key="1">
    <citation type="submission" date="2016-10" db="EMBL/GenBank/DDBJ databases">
        <title>Complete Genome Sequence of Peptococcaceae strain DCMF.</title>
        <authorList>
            <person name="Edwards R.J."/>
            <person name="Holland S.I."/>
            <person name="Deshpande N.P."/>
            <person name="Wong Y.K."/>
            <person name="Ertan H."/>
            <person name="Manefield M."/>
            <person name="Russell T.L."/>
            <person name="Lee M.J."/>
        </authorList>
    </citation>
    <scope>NUCLEOTIDE SEQUENCE [LARGE SCALE GENOMIC DNA]</scope>
    <source>
        <strain evidence="1 2">DCMF</strain>
    </source>
</reference>
<organism evidence="1 2">
    <name type="scientific">Formimonas warabiya</name>
    <dbReference type="NCBI Taxonomy" id="1761012"/>
    <lineage>
        <taxon>Bacteria</taxon>
        <taxon>Bacillati</taxon>
        <taxon>Bacillota</taxon>
        <taxon>Clostridia</taxon>
        <taxon>Eubacteriales</taxon>
        <taxon>Peptococcaceae</taxon>
        <taxon>Candidatus Formimonas</taxon>
    </lineage>
</organism>
<dbReference type="RefSeq" id="WP_148135774.1">
    <property type="nucleotide sequence ID" value="NZ_CP017634.1"/>
</dbReference>
<accession>A0A3G1KVJ4</accession>
<gene>
    <name evidence="1" type="ORF">DCMF_18435</name>
</gene>
<dbReference type="OrthoDB" id="9810148at2"/>
<dbReference type="SUPFAM" id="SSF52540">
    <property type="entry name" value="P-loop containing nucleoside triphosphate hydrolases"/>
    <property type="match status" value="1"/>
</dbReference>
<sequence length="284" mass="31630">MLPQLEQTVKSGLLGHAYLFLGEKNKTWENATAFAAAVNCLSPVQGQACGACLSCRKIQHGNHPDVLMMEPRGASFKIDQVRELHRKVGYKHYEGRYKILALSGADTMTTEAANSMLKVLEDPPPHTVFILMAENGDNILSTVLSRCQVIKFGGEHQDSDLKDGEEKSKQLEQVIDTFQDVFSLDYCQLFKLSEMWEKNKDGVKTLLDGMLTWYRDLAVAKLTGEVSRVRNPHLAEAILKSPLGPDTALLAAQEVERSQRLIAQNANVRLVLDVLLCKLHRLTG</sequence>
<dbReference type="KEGG" id="fwa:DCMF_18435"/>
<dbReference type="EMBL" id="CP017634">
    <property type="protein sequence ID" value="ATW26461.1"/>
    <property type="molecule type" value="Genomic_DNA"/>
</dbReference>
<keyword evidence="2" id="KW-1185">Reference proteome</keyword>